<keyword evidence="1 3" id="KW-0732">Signal</keyword>
<dbReference type="EMBL" id="MTYJ01000188">
    <property type="protein sequence ID" value="OWA50329.1"/>
    <property type="molecule type" value="Genomic_DNA"/>
</dbReference>
<proteinExistence type="predicted"/>
<dbReference type="Proteomes" id="UP000192578">
    <property type="component" value="Unassembled WGS sequence"/>
</dbReference>
<keyword evidence="2" id="KW-0472">Membrane</keyword>
<accession>A0A9X6RJW6</accession>
<sequence length="135" mass="14550">MAFGKYFILAAAVLLFIAQGSFALQCAICDSASDAPEDKGCGNNTQTPKYQDCSDWCKKRTAQSSQAKLYGDKAEERIIRACGFADGQKEQIYRSSETTKSEIYSCSTNECNSAGSMQLSVILSVFTVILGVAAL</sequence>
<name>A0A9X6RJW6_HYPEX</name>
<dbReference type="InterPro" id="IPR050975">
    <property type="entry name" value="Sleep_regulator"/>
</dbReference>
<dbReference type="PANTHER" id="PTHR33562:SF2">
    <property type="entry name" value="PROTEIN QUIVER"/>
    <property type="match status" value="1"/>
</dbReference>
<feature type="signal peptide" evidence="3">
    <location>
        <begin position="1"/>
        <end position="23"/>
    </location>
</feature>
<keyword evidence="2" id="KW-0812">Transmembrane</keyword>
<evidence type="ECO:0000313" key="5">
    <source>
        <dbReference type="Proteomes" id="UP000192578"/>
    </source>
</evidence>
<evidence type="ECO:0000256" key="2">
    <source>
        <dbReference type="SAM" id="Phobius"/>
    </source>
</evidence>
<keyword evidence="2" id="KW-1133">Transmembrane helix</keyword>
<dbReference type="AlphaFoldDB" id="A0A9X6RJW6"/>
<gene>
    <name evidence="4" type="ORF">BV898_14850</name>
</gene>
<feature type="chain" id="PRO_5040988316" description="UPAR/Ly6 domain-containing protein" evidence="3">
    <location>
        <begin position="24"/>
        <end position="135"/>
    </location>
</feature>
<dbReference type="PANTHER" id="PTHR33562">
    <property type="entry name" value="ATILLA, ISOFORM B-RELATED-RELATED"/>
    <property type="match status" value="1"/>
</dbReference>
<reference evidence="5" key="1">
    <citation type="submission" date="2017-01" db="EMBL/GenBank/DDBJ databases">
        <title>Comparative genomics of anhydrobiosis in the tardigrade Hypsibius dujardini.</title>
        <authorList>
            <person name="Yoshida Y."/>
            <person name="Koutsovoulos G."/>
            <person name="Laetsch D."/>
            <person name="Stevens L."/>
            <person name="Kumar S."/>
            <person name="Horikawa D."/>
            <person name="Ishino K."/>
            <person name="Komine S."/>
            <person name="Tomita M."/>
            <person name="Blaxter M."/>
            <person name="Arakawa K."/>
        </authorList>
    </citation>
    <scope>NUCLEOTIDE SEQUENCE [LARGE SCALE GENOMIC DNA]</scope>
    <source>
        <strain evidence="5">Z151</strain>
    </source>
</reference>
<comment type="caution">
    <text evidence="4">The sequence shown here is derived from an EMBL/GenBank/DDBJ whole genome shotgun (WGS) entry which is preliminary data.</text>
</comment>
<keyword evidence="5" id="KW-1185">Reference proteome</keyword>
<dbReference type="OrthoDB" id="6083863at2759"/>
<evidence type="ECO:0000256" key="1">
    <source>
        <dbReference type="ARBA" id="ARBA00022729"/>
    </source>
</evidence>
<organism evidence="4 5">
    <name type="scientific">Hypsibius exemplaris</name>
    <name type="common">Freshwater tardigrade</name>
    <dbReference type="NCBI Taxonomy" id="2072580"/>
    <lineage>
        <taxon>Eukaryota</taxon>
        <taxon>Metazoa</taxon>
        <taxon>Ecdysozoa</taxon>
        <taxon>Tardigrada</taxon>
        <taxon>Eutardigrada</taxon>
        <taxon>Parachela</taxon>
        <taxon>Hypsibioidea</taxon>
        <taxon>Hypsibiidae</taxon>
        <taxon>Hypsibius</taxon>
    </lineage>
</organism>
<protein>
    <recommendedName>
        <fullName evidence="6">UPAR/Ly6 domain-containing protein</fullName>
    </recommendedName>
</protein>
<feature type="transmembrane region" description="Helical" evidence="2">
    <location>
        <begin position="115"/>
        <end position="134"/>
    </location>
</feature>
<evidence type="ECO:0000313" key="4">
    <source>
        <dbReference type="EMBL" id="OWA50329.1"/>
    </source>
</evidence>
<evidence type="ECO:0000256" key="3">
    <source>
        <dbReference type="SAM" id="SignalP"/>
    </source>
</evidence>
<evidence type="ECO:0008006" key="6">
    <source>
        <dbReference type="Google" id="ProtNLM"/>
    </source>
</evidence>